<feature type="transmembrane region" description="Helical" evidence="6">
    <location>
        <begin position="20"/>
        <end position="41"/>
    </location>
</feature>
<evidence type="ECO:0000259" key="7">
    <source>
        <dbReference type="Pfam" id="PF13396"/>
    </source>
</evidence>
<sequence>MSPASAAAAVGGFTPATYDLVWTVVVVAGVALLAAAVVAWGRSTDRSIVSLVWFFVMLAFPIVGPIGYLVETRRRRRLQREEASADGGASSS</sequence>
<name>A0A4Z1E014_9MICO</name>
<proteinExistence type="predicted"/>
<evidence type="ECO:0000256" key="1">
    <source>
        <dbReference type="ARBA" id="ARBA00004651"/>
    </source>
</evidence>
<reference evidence="8 9" key="1">
    <citation type="submission" date="2018-11" db="EMBL/GenBank/DDBJ databases">
        <title>Complete genome sequencing of the Actinobacteria Serinibacter sp. K3-2.</title>
        <authorList>
            <person name="Rakitin A.L."/>
            <person name="Beletsky A.V."/>
            <person name="Mardanov A.V."/>
            <person name="Ravin N.V."/>
            <person name="Gromova A.S."/>
            <person name="Filippova S.N."/>
            <person name="Gal'Chenko V.F."/>
        </authorList>
    </citation>
    <scope>NUCLEOTIDE SEQUENCE [LARGE SCALE GENOMIC DNA]</scope>
    <source>
        <strain evidence="8 9">K3-2</strain>
    </source>
</reference>
<keyword evidence="4 6" id="KW-1133">Transmembrane helix</keyword>
<evidence type="ECO:0000256" key="4">
    <source>
        <dbReference type="ARBA" id="ARBA00022989"/>
    </source>
</evidence>
<protein>
    <recommendedName>
        <fullName evidence="7">Cardiolipin synthase N-terminal domain-containing protein</fullName>
    </recommendedName>
</protein>
<dbReference type="Pfam" id="PF13396">
    <property type="entry name" value="PLDc_N"/>
    <property type="match status" value="1"/>
</dbReference>
<comment type="subcellular location">
    <subcellularLocation>
        <location evidence="1">Cell membrane</location>
        <topology evidence="1">Multi-pass membrane protein</topology>
    </subcellularLocation>
</comment>
<dbReference type="AlphaFoldDB" id="A0A4Z1E014"/>
<evidence type="ECO:0000313" key="9">
    <source>
        <dbReference type="Proteomes" id="UP000297318"/>
    </source>
</evidence>
<comment type="caution">
    <text evidence="8">The sequence shown here is derived from an EMBL/GenBank/DDBJ whole genome shotgun (WGS) entry which is preliminary data.</text>
</comment>
<evidence type="ECO:0000313" key="8">
    <source>
        <dbReference type="EMBL" id="TGO04670.1"/>
    </source>
</evidence>
<keyword evidence="5 6" id="KW-0472">Membrane</keyword>
<dbReference type="EMBL" id="RHPJ01000003">
    <property type="protein sequence ID" value="TGO04670.1"/>
    <property type="molecule type" value="Genomic_DNA"/>
</dbReference>
<feature type="domain" description="Cardiolipin synthase N-terminal" evidence="7">
    <location>
        <begin position="32"/>
        <end position="70"/>
    </location>
</feature>
<dbReference type="GO" id="GO:0005886">
    <property type="term" value="C:plasma membrane"/>
    <property type="evidence" value="ECO:0007669"/>
    <property type="project" value="UniProtKB-SubCell"/>
</dbReference>
<evidence type="ECO:0000256" key="5">
    <source>
        <dbReference type="ARBA" id="ARBA00023136"/>
    </source>
</evidence>
<evidence type="ECO:0000256" key="2">
    <source>
        <dbReference type="ARBA" id="ARBA00022475"/>
    </source>
</evidence>
<accession>A0A4Z1E014</accession>
<dbReference type="InterPro" id="IPR027379">
    <property type="entry name" value="CLS_N"/>
</dbReference>
<evidence type="ECO:0000256" key="6">
    <source>
        <dbReference type="SAM" id="Phobius"/>
    </source>
</evidence>
<dbReference type="OrthoDB" id="4468841at2"/>
<gene>
    <name evidence="8" type="ORF">SERN_2263</name>
</gene>
<dbReference type="Proteomes" id="UP000297318">
    <property type="component" value="Unassembled WGS sequence"/>
</dbReference>
<feature type="transmembrane region" description="Helical" evidence="6">
    <location>
        <begin position="47"/>
        <end position="70"/>
    </location>
</feature>
<keyword evidence="9" id="KW-1185">Reference proteome</keyword>
<organism evidence="8 9">
    <name type="scientific">Serinibacter arcticus</name>
    <dbReference type="NCBI Taxonomy" id="1655435"/>
    <lineage>
        <taxon>Bacteria</taxon>
        <taxon>Bacillati</taxon>
        <taxon>Actinomycetota</taxon>
        <taxon>Actinomycetes</taxon>
        <taxon>Micrococcales</taxon>
        <taxon>Beutenbergiaceae</taxon>
        <taxon>Serinibacter</taxon>
    </lineage>
</organism>
<evidence type="ECO:0000256" key="3">
    <source>
        <dbReference type="ARBA" id="ARBA00022692"/>
    </source>
</evidence>
<keyword evidence="3 6" id="KW-0812">Transmembrane</keyword>
<dbReference type="RefSeq" id="WP_135850234.1">
    <property type="nucleotide sequence ID" value="NZ_RHPJ01000003.1"/>
</dbReference>
<keyword evidence="2" id="KW-1003">Cell membrane</keyword>